<dbReference type="GO" id="GO:0005886">
    <property type="term" value="C:plasma membrane"/>
    <property type="evidence" value="ECO:0000318"/>
    <property type="project" value="GO_Central"/>
</dbReference>
<dbReference type="Proteomes" id="UP000005239">
    <property type="component" value="Unassembled WGS sequence"/>
</dbReference>
<dbReference type="GO" id="GO:0034220">
    <property type="term" value="P:monoatomic ion transmembrane transport"/>
    <property type="evidence" value="ECO:0000318"/>
    <property type="project" value="GO_Central"/>
</dbReference>
<evidence type="ECO:0000256" key="2">
    <source>
        <dbReference type="ARBA" id="ARBA00022692"/>
    </source>
</evidence>
<dbReference type="InterPro" id="IPR036719">
    <property type="entry name" value="Neuro-gated_channel_TM_sf"/>
</dbReference>
<dbReference type="OrthoDB" id="5975154at2759"/>
<evidence type="ECO:0000313" key="5">
    <source>
        <dbReference type="EnsemblMetazoa" id="PPA39291.1"/>
    </source>
</evidence>
<evidence type="ECO:0000313" key="6">
    <source>
        <dbReference type="Proteomes" id="UP000005239"/>
    </source>
</evidence>
<dbReference type="GO" id="GO:0098794">
    <property type="term" value="C:postsynapse"/>
    <property type="evidence" value="ECO:0007669"/>
    <property type="project" value="GOC"/>
</dbReference>
<dbReference type="GO" id="GO:0045202">
    <property type="term" value="C:synapse"/>
    <property type="evidence" value="ECO:0000318"/>
    <property type="project" value="GO_Central"/>
</dbReference>
<keyword evidence="6" id="KW-1185">Reference proteome</keyword>
<name>A0A2A6BDR2_PRIPA</name>
<dbReference type="InterPro" id="IPR038050">
    <property type="entry name" value="Neuro_actylchol_rec"/>
</dbReference>
<keyword evidence="4" id="KW-0472">Membrane</keyword>
<dbReference type="GO" id="GO:0005892">
    <property type="term" value="C:acetylcholine-gated channel complex"/>
    <property type="evidence" value="ECO:0000318"/>
    <property type="project" value="GO_Central"/>
</dbReference>
<dbReference type="SUPFAM" id="SSF63712">
    <property type="entry name" value="Nicotinic receptor ligand binding domain-like"/>
    <property type="match status" value="1"/>
</dbReference>
<dbReference type="PANTHER" id="PTHR18945">
    <property type="entry name" value="NEUROTRANSMITTER GATED ION CHANNEL"/>
    <property type="match status" value="1"/>
</dbReference>
<keyword evidence="3" id="KW-1133">Transmembrane helix</keyword>
<reference evidence="6" key="1">
    <citation type="journal article" date="2008" name="Nat. Genet.">
        <title>The Pristionchus pacificus genome provides a unique perspective on nematode lifestyle and parasitism.</title>
        <authorList>
            <person name="Dieterich C."/>
            <person name="Clifton S.W."/>
            <person name="Schuster L.N."/>
            <person name="Chinwalla A."/>
            <person name="Delehaunty K."/>
            <person name="Dinkelacker I."/>
            <person name="Fulton L."/>
            <person name="Fulton R."/>
            <person name="Godfrey J."/>
            <person name="Minx P."/>
            <person name="Mitreva M."/>
            <person name="Roeseler W."/>
            <person name="Tian H."/>
            <person name="Witte H."/>
            <person name="Yang S.P."/>
            <person name="Wilson R.K."/>
            <person name="Sommer R.J."/>
        </authorList>
    </citation>
    <scope>NUCLEOTIDE SEQUENCE [LARGE SCALE GENOMIC DNA]</scope>
    <source>
        <strain evidence="6">PS312</strain>
    </source>
</reference>
<reference evidence="5" key="2">
    <citation type="submission" date="2022-06" db="UniProtKB">
        <authorList>
            <consortium name="EnsemblMetazoa"/>
        </authorList>
    </citation>
    <scope>IDENTIFICATION</scope>
    <source>
        <strain evidence="5">PS312</strain>
    </source>
</reference>
<accession>A0A8R1UUN8</accession>
<dbReference type="EnsemblMetazoa" id="PPA39291.1">
    <property type="protein sequence ID" value="PPA39291.1"/>
    <property type="gene ID" value="WBGene00277660"/>
</dbReference>
<dbReference type="InterPro" id="IPR006202">
    <property type="entry name" value="Neur_chan_lig-bd"/>
</dbReference>
<organism evidence="5 6">
    <name type="scientific">Pristionchus pacificus</name>
    <name type="common">Parasitic nematode worm</name>
    <dbReference type="NCBI Taxonomy" id="54126"/>
    <lineage>
        <taxon>Eukaryota</taxon>
        <taxon>Metazoa</taxon>
        <taxon>Ecdysozoa</taxon>
        <taxon>Nematoda</taxon>
        <taxon>Chromadorea</taxon>
        <taxon>Rhabditida</taxon>
        <taxon>Rhabditina</taxon>
        <taxon>Diplogasteromorpha</taxon>
        <taxon>Diplogasteroidea</taxon>
        <taxon>Neodiplogasteridae</taxon>
        <taxon>Pristionchus</taxon>
    </lineage>
</organism>
<dbReference type="GO" id="GO:0043005">
    <property type="term" value="C:neuron projection"/>
    <property type="evidence" value="ECO:0000318"/>
    <property type="project" value="GO_Central"/>
</dbReference>
<dbReference type="SUPFAM" id="SSF90112">
    <property type="entry name" value="Neurotransmitter-gated ion-channel transmembrane pore"/>
    <property type="match status" value="1"/>
</dbReference>
<evidence type="ECO:0000256" key="4">
    <source>
        <dbReference type="ARBA" id="ARBA00023136"/>
    </source>
</evidence>
<sequence>MRFLFLFIFLIFIHCINGFIQSSERLESVYDQLFTTMKNYNSNIPPYQNDSNPVEVEVSMIIEHIDILESSSTFDLQISLAQSWTDPRLIFDGVDHIILFKELTNSIWIPGTYFKEARLIDNLRRNEGRVFELFKYGKIKCTESFKAPFSINYQLQKFPFDKQELLFHLASPYSDSELNYTWHRTNPLTFYNGDHGIKGVKGFKAEDVAIKMTTVQEYRSVYDTHAKSRSTVEVKMILSRYSLPFLLRIFSPITTLVLVSFFRLFIDPHLHSSSRLTIPFIILVSIIFFVNQVSNRIPETPYVKAIDVWLGSKEIYIRSSSLLFLACVSTVFVVLIETIFVIGSARNSDFIVDDKNELLLSKKGRSKISHKRTETKGIDYFSRLIILLAFAIFNITLFVLYR</sequence>
<dbReference type="AlphaFoldDB" id="A0A2A6BDR2"/>
<dbReference type="InterPro" id="IPR006201">
    <property type="entry name" value="Neur_channel"/>
</dbReference>
<comment type="subcellular location">
    <subcellularLocation>
        <location evidence="1">Membrane</location>
        <topology evidence="1">Multi-pass membrane protein</topology>
    </subcellularLocation>
</comment>
<dbReference type="InterPro" id="IPR036734">
    <property type="entry name" value="Neur_chan_lig-bd_sf"/>
</dbReference>
<dbReference type="Pfam" id="PF02931">
    <property type="entry name" value="Neur_chan_LBD"/>
    <property type="match status" value="1"/>
</dbReference>
<gene>
    <name evidence="5" type="primary">WBGene00277660</name>
</gene>
<accession>A0A2A6BDR2</accession>
<protein>
    <submittedName>
        <fullName evidence="5">Transmembrane ion channel</fullName>
    </submittedName>
</protein>
<dbReference type="GO" id="GO:0098662">
    <property type="term" value="P:inorganic cation transmembrane transport"/>
    <property type="evidence" value="ECO:0000318"/>
    <property type="project" value="GO_Central"/>
</dbReference>
<dbReference type="Gene3D" id="1.20.58.390">
    <property type="entry name" value="Neurotransmitter-gated ion-channel transmembrane domain"/>
    <property type="match status" value="1"/>
</dbReference>
<dbReference type="GO" id="GO:0022848">
    <property type="term" value="F:acetylcholine-gated monoatomic cation-selective channel activity"/>
    <property type="evidence" value="ECO:0000318"/>
    <property type="project" value="GO_Central"/>
</dbReference>
<evidence type="ECO:0000256" key="3">
    <source>
        <dbReference type="ARBA" id="ARBA00022989"/>
    </source>
</evidence>
<evidence type="ECO:0000256" key="1">
    <source>
        <dbReference type="ARBA" id="ARBA00004141"/>
    </source>
</evidence>
<proteinExistence type="predicted"/>
<dbReference type="GO" id="GO:0042391">
    <property type="term" value="P:regulation of membrane potential"/>
    <property type="evidence" value="ECO:0000318"/>
    <property type="project" value="GO_Central"/>
</dbReference>
<dbReference type="GO" id="GO:0004888">
    <property type="term" value="F:transmembrane signaling receptor activity"/>
    <property type="evidence" value="ECO:0007669"/>
    <property type="project" value="InterPro"/>
</dbReference>
<keyword evidence="2" id="KW-0812">Transmembrane</keyword>
<dbReference type="GO" id="GO:0007268">
    <property type="term" value="P:chemical synaptic transmission"/>
    <property type="evidence" value="ECO:0000318"/>
    <property type="project" value="GO_Central"/>
</dbReference>
<dbReference type="Gene3D" id="2.70.170.10">
    <property type="entry name" value="Neurotransmitter-gated ion-channel ligand-binding domain"/>
    <property type="match status" value="1"/>
</dbReference>